<keyword evidence="2" id="KW-1185">Reference proteome</keyword>
<reference evidence="1 2" key="1">
    <citation type="submission" date="2021-06" db="EMBL/GenBank/DDBJ databases">
        <title>Caerostris darwini draft genome.</title>
        <authorList>
            <person name="Kono N."/>
            <person name="Arakawa K."/>
        </authorList>
    </citation>
    <scope>NUCLEOTIDE SEQUENCE [LARGE SCALE GENOMIC DNA]</scope>
</reference>
<sequence length="87" mass="9386">MVCPKMPTEGCANLVTSCCDSKECKKGEVCCFQEEGCKTACVKPVKDGTNGTISLDKDTCEDFKRSPKNMTANSIKALLSAMQPEPM</sequence>
<evidence type="ECO:0000313" key="2">
    <source>
        <dbReference type="Proteomes" id="UP001054837"/>
    </source>
</evidence>
<accession>A0AAV4T5Q4</accession>
<comment type="caution">
    <text evidence="1">The sequence shown here is derived from an EMBL/GenBank/DDBJ whole genome shotgun (WGS) entry which is preliminary data.</text>
</comment>
<evidence type="ECO:0008006" key="3">
    <source>
        <dbReference type="Google" id="ProtNLM"/>
    </source>
</evidence>
<gene>
    <name evidence="1" type="ORF">CDAR_559061</name>
</gene>
<proteinExistence type="predicted"/>
<dbReference type="Proteomes" id="UP001054837">
    <property type="component" value="Unassembled WGS sequence"/>
</dbReference>
<protein>
    <recommendedName>
        <fullName evidence="3">WAP domain-containing protein</fullName>
    </recommendedName>
</protein>
<dbReference type="AlphaFoldDB" id="A0AAV4T5Q4"/>
<organism evidence="1 2">
    <name type="scientific">Caerostris darwini</name>
    <dbReference type="NCBI Taxonomy" id="1538125"/>
    <lineage>
        <taxon>Eukaryota</taxon>
        <taxon>Metazoa</taxon>
        <taxon>Ecdysozoa</taxon>
        <taxon>Arthropoda</taxon>
        <taxon>Chelicerata</taxon>
        <taxon>Arachnida</taxon>
        <taxon>Araneae</taxon>
        <taxon>Araneomorphae</taxon>
        <taxon>Entelegynae</taxon>
        <taxon>Araneoidea</taxon>
        <taxon>Araneidae</taxon>
        <taxon>Caerostris</taxon>
    </lineage>
</organism>
<name>A0AAV4T5Q4_9ARAC</name>
<dbReference type="EMBL" id="BPLQ01009086">
    <property type="protein sequence ID" value="GIY41610.1"/>
    <property type="molecule type" value="Genomic_DNA"/>
</dbReference>
<evidence type="ECO:0000313" key="1">
    <source>
        <dbReference type="EMBL" id="GIY41610.1"/>
    </source>
</evidence>